<evidence type="ECO:0000313" key="19">
    <source>
        <dbReference type="EMBL" id="BBB25980.1"/>
    </source>
</evidence>
<evidence type="ECO:0000256" key="11">
    <source>
        <dbReference type="ARBA" id="ARBA00023284"/>
    </source>
</evidence>
<keyword evidence="8 16" id="KW-0560">Oxidoreductase</keyword>
<dbReference type="KEGG" id="ajp:AMJAP_1385"/>
<keyword evidence="6 16" id="KW-0285">Flavoprotein</keyword>
<dbReference type="AlphaFoldDB" id="A0A7R6SSU1"/>
<dbReference type="GO" id="GO:0004148">
    <property type="term" value="F:dihydrolipoyl dehydrogenase (NADH) activity"/>
    <property type="evidence" value="ECO:0007669"/>
    <property type="project" value="UniProtKB-EC"/>
</dbReference>
<name>A0A7R6SSU1_9GAMM</name>
<evidence type="ECO:0000256" key="1">
    <source>
        <dbReference type="ARBA" id="ARBA00004496"/>
    </source>
</evidence>
<dbReference type="PROSITE" id="PS00076">
    <property type="entry name" value="PYRIDINE_REDOX_1"/>
    <property type="match status" value="1"/>
</dbReference>
<comment type="subcellular location">
    <subcellularLocation>
        <location evidence="1">Cytoplasm</location>
    </subcellularLocation>
</comment>
<dbReference type="InterPro" id="IPR006258">
    <property type="entry name" value="Lipoamide_DH"/>
</dbReference>
<dbReference type="SUPFAM" id="SSF55424">
    <property type="entry name" value="FAD/NAD-linked reductases, dimerisation (C-terminal) domain"/>
    <property type="match status" value="1"/>
</dbReference>
<dbReference type="GO" id="GO:0050660">
    <property type="term" value="F:flavin adenine dinucleotide binding"/>
    <property type="evidence" value="ECO:0007669"/>
    <property type="project" value="InterPro"/>
</dbReference>
<dbReference type="EMBL" id="AP014545">
    <property type="protein sequence ID" value="BBB25980.1"/>
    <property type="molecule type" value="Genomic_DNA"/>
</dbReference>
<dbReference type="InterPro" id="IPR036188">
    <property type="entry name" value="FAD/NAD-bd_sf"/>
</dbReference>
<evidence type="ECO:0000256" key="8">
    <source>
        <dbReference type="ARBA" id="ARBA00023002"/>
    </source>
</evidence>
<feature type="binding site" evidence="14">
    <location>
        <position position="210"/>
    </location>
    <ligand>
        <name>NAD(+)</name>
        <dbReference type="ChEBI" id="CHEBI:57540"/>
    </ligand>
</feature>
<dbReference type="Gene3D" id="3.50.50.60">
    <property type="entry name" value="FAD/NAD(P)-binding domain"/>
    <property type="match status" value="2"/>
</dbReference>
<protein>
    <recommendedName>
        <fullName evidence="4 16">Dihydrolipoyl dehydrogenase</fullName>
        <ecNumber evidence="3 16">1.8.1.4</ecNumber>
    </recommendedName>
</protein>
<evidence type="ECO:0000256" key="13">
    <source>
        <dbReference type="PIRSR" id="PIRSR000350-2"/>
    </source>
</evidence>
<feature type="binding site" evidence="14">
    <location>
        <position position="277"/>
    </location>
    <ligand>
        <name>NAD(+)</name>
        <dbReference type="ChEBI" id="CHEBI:57540"/>
    </ligand>
</feature>
<dbReference type="OrthoDB" id="9800167at2"/>
<evidence type="ECO:0000256" key="15">
    <source>
        <dbReference type="PIRSR" id="PIRSR000350-4"/>
    </source>
</evidence>
<evidence type="ECO:0000313" key="20">
    <source>
        <dbReference type="Proteomes" id="UP000595663"/>
    </source>
</evidence>
<dbReference type="InterPro" id="IPR001100">
    <property type="entry name" value="Pyr_nuc-diS_OxRdtase"/>
</dbReference>
<feature type="binding site" evidence="14">
    <location>
        <begin position="324"/>
        <end position="327"/>
    </location>
    <ligand>
        <name>FAD</name>
        <dbReference type="ChEBI" id="CHEBI:57692"/>
    </ligand>
</feature>
<keyword evidence="20" id="KW-1185">Reference proteome</keyword>
<dbReference type="InterPro" id="IPR016156">
    <property type="entry name" value="FAD/NAD-linked_Rdtase_dimer_sf"/>
</dbReference>
<reference evidence="19 20" key="1">
    <citation type="journal article" date="2008" name="Int. J. Syst. Evol. Microbiol.">
        <title>Amphritea japonica sp. nov. and Amphritea balenae sp. nov., isolated from the sediment adjacent to sperm whale carcasses off Kagoshima, Japan.</title>
        <authorList>
            <person name="Miyazaki M."/>
            <person name="Nogi Y."/>
            <person name="Fujiwara Y."/>
            <person name="Kawato M."/>
            <person name="Nagahama T."/>
            <person name="Kubokawa K."/>
            <person name="Horikoshi K."/>
        </authorList>
    </citation>
    <scope>NUCLEOTIDE SEQUENCE [LARGE SCALE GENOMIC DNA]</scope>
    <source>
        <strain evidence="19 20">ATCC BAA-1530</strain>
    </source>
</reference>
<dbReference type="RefSeq" id="WP_019621586.1">
    <property type="nucleotide sequence ID" value="NZ_AP014545.1"/>
</dbReference>
<evidence type="ECO:0000256" key="6">
    <source>
        <dbReference type="ARBA" id="ARBA00022630"/>
    </source>
</evidence>
<dbReference type="PRINTS" id="PR00368">
    <property type="entry name" value="FADPNR"/>
</dbReference>
<feature type="binding site" evidence="14">
    <location>
        <position position="121"/>
    </location>
    <ligand>
        <name>FAD</name>
        <dbReference type="ChEBI" id="CHEBI:57692"/>
    </ligand>
</feature>
<keyword evidence="11 16" id="KW-0676">Redox-active center</keyword>
<dbReference type="PRINTS" id="PR00411">
    <property type="entry name" value="PNDRDTASEI"/>
</dbReference>
<comment type="catalytic activity">
    <reaction evidence="12 16">
        <text>N(6)-[(R)-dihydrolipoyl]-L-lysyl-[protein] + NAD(+) = N(6)-[(R)-lipoyl]-L-lysyl-[protein] + NADH + H(+)</text>
        <dbReference type="Rhea" id="RHEA:15045"/>
        <dbReference type="Rhea" id="RHEA-COMP:10474"/>
        <dbReference type="Rhea" id="RHEA-COMP:10475"/>
        <dbReference type="ChEBI" id="CHEBI:15378"/>
        <dbReference type="ChEBI" id="CHEBI:57540"/>
        <dbReference type="ChEBI" id="CHEBI:57945"/>
        <dbReference type="ChEBI" id="CHEBI:83099"/>
        <dbReference type="ChEBI" id="CHEBI:83100"/>
        <dbReference type="EC" id="1.8.1.4"/>
    </reaction>
</comment>
<comment type="similarity">
    <text evidence="2 16">Belongs to the class-I pyridine nucleotide-disulfide oxidoreductase family.</text>
</comment>
<keyword evidence="5" id="KW-0963">Cytoplasm</keyword>
<dbReference type="PIRSF" id="PIRSF000350">
    <property type="entry name" value="Mercury_reductase_MerA"/>
    <property type="match status" value="1"/>
</dbReference>
<dbReference type="Pfam" id="PF02852">
    <property type="entry name" value="Pyr_redox_dim"/>
    <property type="match status" value="1"/>
</dbReference>
<keyword evidence="14" id="KW-0547">Nucleotide-binding</keyword>
<evidence type="ECO:0000256" key="2">
    <source>
        <dbReference type="ARBA" id="ARBA00007532"/>
    </source>
</evidence>
<dbReference type="NCBIfam" id="TIGR01350">
    <property type="entry name" value="lipoamide_DH"/>
    <property type="match status" value="1"/>
</dbReference>
<proteinExistence type="inferred from homology"/>
<keyword evidence="10" id="KW-1015">Disulfide bond</keyword>
<dbReference type="Proteomes" id="UP000595663">
    <property type="component" value="Chromosome"/>
</dbReference>
<evidence type="ECO:0000256" key="14">
    <source>
        <dbReference type="PIRSR" id="PIRSR000350-3"/>
    </source>
</evidence>
<dbReference type="InterPro" id="IPR023753">
    <property type="entry name" value="FAD/NAD-binding_dom"/>
</dbReference>
<evidence type="ECO:0000256" key="7">
    <source>
        <dbReference type="ARBA" id="ARBA00022827"/>
    </source>
</evidence>
<dbReference type="Pfam" id="PF07992">
    <property type="entry name" value="Pyr_redox_2"/>
    <property type="match status" value="1"/>
</dbReference>
<feature type="binding site" evidence="14">
    <location>
        <position position="58"/>
    </location>
    <ligand>
        <name>FAD</name>
        <dbReference type="ChEBI" id="CHEBI:57692"/>
    </ligand>
</feature>
<feature type="domain" description="FAD/NAD(P)-binding" evidence="18">
    <location>
        <begin position="5"/>
        <end position="333"/>
    </location>
</feature>
<evidence type="ECO:0000256" key="5">
    <source>
        <dbReference type="ARBA" id="ARBA00022490"/>
    </source>
</evidence>
<dbReference type="InterPro" id="IPR050151">
    <property type="entry name" value="Class-I_Pyr_Nuc-Dis_Oxidored"/>
</dbReference>
<dbReference type="InterPro" id="IPR012999">
    <property type="entry name" value="Pyr_OxRdtase_I_AS"/>
</dbReference>
<dbReference type="SUPFAM" id="SSF51905">
    <property type="entry name" value="FAD/NAD(P)-binding domain"/>
    <property type="match status" value="1"/>
</dbReference>
<dbReference type="InterPro" id="IPR004099">
    <property type="entry name" value="Pyr_nucl-diS_OxRdtase_dimer"/>
</dbReference>
<evidence type="ECO:0000256" key="4">
    <source>
        <dbReference type="ARBA" id="ARBA00016961"/>
    </source>
</evidence>
<evidence type="ECO:0000256" key="9">
    <source>
        <dbReference type="ARBA" id="ARBA00023027"/>
    </source>
</evidence>
<evidence type="ECO:0000256" key="16">
    <source>
        <dbReference type="RuleBase" id="RU003692"/>
    </source>
</evidence>
<evidence type="ECO:0000256" key="10">
    <source>
        <dbReference type="ARBA" id="ARBA00023157"/>
    </source>
</evidence>
<accession>A0A7R6SSU1</accession>
<comment type="miscellaneous">
    <text evidence="16">The active site is a redox-active disulfide bond.</text>
</comment>
<feature type="binding site" evidence="14">
    <location>
        <position position="318"/>
    </location>
    <ligand>
        <name>FAD</name>
        <dbReference type="ChEBI" id="CHEBI:57692"/>
    </ligand>
</feature>
<feature type="disulfide bond" description="Redox-active" evidence="15">
    <location>
        <begin position="49"/>
        <end position="54"/>
    </location>
</feature>
<sequence length="478" mass="50215">MSDKFDVIVVGAGPGGYVAAIRAAQLGLKTACVEKWVDAKGGAVLGGTCLNVGCIPSKALLESTHQFHKTQHADVHGIQTGEVSMDVKQMVARKDKIVGNLTMGVAGLFKANGVTLLQGMGKLLANKQVQVTAADGAATVYDAENIILASGSVPVNIPPAPLTDGLILDNEGALNINETPKRLGVIGAGVIGLEMGSVWARLGTEVTVLEAMDDFLALADKDVAKEAAKIFKKQKLDIKLGARCTGTEINGQEVTVKYTDSEGDKELVVDKLIVAVGRRPSTQGLLADDSGVKLDERGFIFVDGQCRTEAPGVYAIGDSVRGPMLAHKASEEGIMVADIIAGHHAQMNYDVIPNIIYTHPELAWVGKTEQELKAEGVAVKVGKFPFAASGRAMAADDTDGFVKMIADEATDRILGVHMVGGIASELIAQAAIAMEFGSTAEDLQLTVFAHPTVSEAVHEAALAVDGHAIHMANRKKRK</sequence>
<dbReference type="PANTHER" id="PTHR22912">
    <property type="entry name" value="DISULFIDE OXIDOREDUCTASE"/>
    <property type="match status" value="1"/>
</dbReference>
<evidence type="ECO:0000256" key="3">
    <source>
        <dbReference type="ARBA" id="ARBA00012608"/>
    </source>
</evidence>
<feature type="domain" description="Pyridine nucleotide-disulphide oxidoreductase dimerisation" evidence="17">
    <location>
        <begin position="352"/>
        <end position="461"/>
    </location>
</feature>
<feature type="active site" description="Proton acceptor" evidence="13">
    <location>
        <position position="450"/>
    </location>
</feature>
<evidence type="ECO:0000259" key="18">
    <source>
        <dbReference type="Pfam" id="PF07992"/>
    </source>
</evidence>
<keyword evidence="9 14" id="KW-0520">NAD</keyword>
<dbReference type="EC" id="1.8.1.4" evidence="3 16"/>
<dbReference type="FunFam" id="3.30.390.30:FF:000001">
    <property type="entry name" value="Dihydrolipoyl dehydrogenase"/>
    <property type="match status" value="1"/>
</dbReference>
<dbReference type="GO" id="GO:0006103">
    <property type="term" value="P:2-oxoglutarate metabolic process"/>
    <property type="evidence" value="ECO:0007669"/>
    <property type="project" value="TreeGrafter"/>
</dbReference>
<dbReference type="GO" id="GO:0005737">
    <property type="term" value="C:cytoplasm"/>
    <property type="evidence" value="ECO:0007669"/>
    <property type="project" value="UniProtKB-SubCell"/>
</dbReference>
<dbReference type="PANTHER" id="PTHR22912:SF224">
    <property type="entry name" value="DIHYDROLIPOYL DEHYDROGENASE"/>
    <property type="match status" value="1"/>
</dbReference>
<keyword evidence="7 14" id="KW-0274">FAD</keyword>
<evidence type="ECO:0000259" key="17">
    <source>
        <dbReference type="Pfam" id="PF02852"/>
    </source>
</evidence>
<dbReference type="Gene3D" id="3.30.390.30">
    <property type="match status" value="1"/>
</dbReference>
<comment type="cofactor">
    <cofactor evidence="14 16">
        <name>FAD</name>
        <dbReference type="ChEBI" id="CHEBI:57692"/>
    </cofactor>
    <text evidence="14 16">Binds 1 FAD per subunit.</text>
</comment>
<gene>
    <name evidence="19" type="primary">lpd</name>
    <name evidence="19" type="ORF">AMJAP_1385</name>
</gene>
<feature type="binding site" evidence="14">
    <location>
        <begin position="187"/>
        <end position="194"/>
    </location>
    <ligand>
        <name>NAD(+)</name>
        <dbReference type="ChEBI" id="CHEBI:57540"/>
    </ligand>
</feature>
<evidence type="ECO:0000256" key="12">
    <source>
        <dbReference type="ARBA" id="ARBA00049187"/>
    </source>
</evidence>
<organism evidence="19 20">
    <name type="scientific">Amphritea japonica ATCC BAA-1530</name>
    <dbReference type="NCBI Taxonomy" id="1278309"/>
    <lineage>
        <taxon>Bacteria</taxon>
        <taxon>Pseudomonadati</taxon>
        <taxon>Pseudomonadota</taxon>
        <taxon>Gammaproteobacteria</taxon>
        <taxon>Oceanospirillales</taxon>
        <taxon>Oceanospirillaceae</taxon>
        <taxon>Amphritea</taxon>
    </lineage>
</organism>